<organism evidence="3 4">
    <name type="scientific">Eragrostis curvula</name>
    <name type="common">weeping love grass</name>
    <dbReference type="NCBI Taxonomy" id="38414"/>
    <lineage>
        <taxon>Eukaryota</taxon>
        <taxon>Viridiplantae</taxon>
        <taxon>Streptophyta</taxon>
        <taxon>Embryophyta</taxon>
        <taxon>Tracheophyta</taxon>
        <taxon>Spermatophyta</taxon>
        <taxon>Magnoliopsida</taxon>
        <taxon>Liliopsida</taxon>
        <taxon>Poales</taxon>
        <taxon>Poaceae</taxon>
        <taxon>PACMAD clade</taxon>
        <taxon>Chloridoideae</taxon>
        <taxon>Eragrostideae</taxon>
        <taxon>Eragrostidinae</taxon>
        <taxon>Eragrostis</taxon>
    </lineage>
</organism>
<dbReference type="GO" id="GO:0016747">
    <property type="term" value="F:acyltransferase activity, transferring groups other than amino-acyl groups"/>
    <property type="evidence" value="ECO:0007669"/>
    <property type="project" value="UniProtKB-ARBA"/>
</dbReference>
<dbReference type="Pfam" id="PF02458">
    <property type="entry name" value="Transferase"/>
    <property type="match status" value="1"/>
</dbReference>
<keyword evidence="2" id="KW-0808">Transferase</keyword>
<dbReference type="PANTHER" id="PTHR31147">
    <property type="entry name" value="ACYL TRANSFERASE 4"/>
    <property type="match status" value="1"/>
</dbReference>
<evidence type="ECO:0000313" key="3">
    <source>
        <dbReference type="EMBL" id="TVU25021.1"/>
    </source>
</evidence>
<name>A0A5J9UP47_9POAL</name>
<comment type="similarity">
    <text evidence="1">Belongs to the plant acyltransferase family.</text>
</comment>
<keyword evidence="4" id="KW-1185">Reference proteome</keyword>
<feature type="non-terminal residue" evidence="3">
    <location>
        <position position="267"/>
    </location>
</feature>
<evidence type="ECO:0000256" key="2">
    <source>
        <dbReference type="ARBA" id="ARBA00022679"/>
    </source>
</evidence>
<evidence type="ECO:0000256" key="1">
    <source>
        <dbReference type="ARBA" id="ARBA00009861"/>
    </source>
</evidence>
<sequence length="267" mass="29646">MVARRPSRFQRINELETADYNWCTGRTSFSTTSTHRLARGETLTLLPVWERDLLTARAPGSMSTHKHTAYDEVPSSSAAAADVIWKTPLEHMVTRYFRLGLKEIAAIRSQVDPASDLRQSATTFELVAAAVWRCRTAALQYPPCQVVVRGIFWSSARGSWKPRSPLPKGFYGNALIPQTAEATVDELCGRPLLGHALELVRTAKLDVTDEYMQSLLDMLVKSGRPFHSLDWTFVDSRHDRAASAGARRALEGGSVPVAASPWLDRHG</sequence>
<dbReference type="Proteomes" id="UP000324897">
    <property type="component" value="Chromosome 2"/>
</dbReference>
<dbReference type="Gene3D" id="3.30.559.10">
    <property type="entry name" value="Chloramphenicol acetyltransferase-like domain"/>
    <property type="match status" value="1"/>
</dbReference>
<evidence type="ECO:0000313" key="4">
    <source>
        <dbReference type="Proteomes" id="UP000324897"/>
    </source>
</evidence>
<dbReference type="Gramene" id="TVU25021">
    <property type="protein sequence ID" value="TVU25021"/>
    <property type="gene ID" value="EJB05_27496"/>
</dbReference>
<dbReference type="EMBL" id="RWGY01000013">
    <property type="protein sequence ID" value="TVU25021.1"/>
    <property type="molecule type" value="Genomic_DNA"/>
</dbReference>
<accession>A0A5J9UP47</accession>
<dbReference type="OrthoDB" id="619633at2759"/>
<dbReference type="InterPro" id="IPR023213">
    <property type="entry name" value="CAT-like_dom_sf"/>
</dbReference>
<dbReference type="InterPro" id="IPR050898">
    <property type="entry name" value="Plant_acyltransferase"/>
</dbReference>
<reference evidence="3 4" key="1">
    <citation type="journal article" date="2019" name="Sci. Rep.">
        <title>A high-quality genome of Eragrostis curvula grass provides insights into Poaceae evolution and supports new strategies to enhance forage quality.</title>
        <authorList>
            <person name="Carballo J."/>
            <person name="Santos B.A.C.M."/>
            <person name="Zappacosta D."/>
            <person name="Garbus I."/>
            <person name="Selva J.P."/>
            <person name="Gallo C.A."/>
            <person name="Diaz A."/>
            <person name="Albertini E."/>
            <person name="Caccamo M."/>
            <person name="Echenique V."/>
        </authorList>
    </citation>
    <scope>NUCLEOTIDE SEQUENCE [LARGE SCALE GENOMIC DNA]</scope>
    <source>
        <strain evidence="4">cv. Victoria</strain>
        <tissue evidence="3">Leaf</tissue>
    </source>
</reference>
<dbReference type="PANTHER" id="PTHR31147:SF66">
    <property type="entry name" value="OS05G0315700 PROTEIN"/>
    <property type="match status" value="1"/>
</dbReference>
<dbReference type="AlphaFoldDB" id="A0A5J9UP47"/>
<gene>
    <name evidence="3" type="ORF">EJB05_27496</name>
</gene>
<protein>
    <submittedName>
        <fullName evidence="3">Uncharacterized protein</fullName>
    </submittedName>
</protein>
<comment type="caution">
    <text evidence="3">The sequence shown here is derived from an EMBL/GenBank/DDBJ whole genome shotgun (WGS) entry which is preliminary data.</text>
</comment>
<proteinExistence type="inferred from homology"/>